<accession>A0A1I4ZFF9</accession>
<dbReference type="GO" id="GO:0016740">
    <property type="term" value="F:transferase activity"/>
    <property type="evidence" value="ECO:0007669"/>
    <property type="project" value="UniProtKB-KW"/>
</dbReference>
<dbReference type="InterPro" id="IPR051239">
    <property type="entry name" value="2'-dNMP_N-hydrolase"/>
</dbReference>
<dbReference type="PANTHER" id="PTHR15364">
    <property type="entry name" value="2'-DEOXYNUCLEOSIDE 5'-PHOSPHATE N-HYDROLASE 1"/>
    <property type="match status" value="1"/>
</dbReference>
<dbReference type="EMBL" id="FOVE01000010">
    <property type="protein sequence ID" value="SFN48719.1"/>
    <property type="molecule type" value="Genomic_DNA"/>
</dbReference>
<dbReference type="Proteomes" id="UP000242869">
    <property type="component" value="Unassembled WGS sequence"/>
</dbReference>
<dbReference type="Pfam" id="PF05014">
    <property type="entry name" value="Nuc_deoxyrib_tr"/>
    <property type="match status" value="1"/>
</dbReference>
<name>A0A1I4ZFF9_9NEIS</name>
<dbReference type="GO" id="GO:0070694">
    <property type="term" value="F:5-hydroxymethyl-dUMP N-hydrolase activity"/>
    <property type="evidence" value="ECO:0007669"/>
    <property type="project" value="TreeGrafter"/>
</dbReference>
<dbReference type="Gene3D" id="3.40.50.450">
    <property type="match status" value="1"/>
</dbReference>
<dbReference type="OrthoDB" id="9795789at2"/>
<dbReference type="SUPFAM" id="SSF52309">
    <property type="entry name" value="N-(deoxy)ribosyltransferase-like"/>
    <property type="match status" value="1"/>
</dbReference>
<protein>
    <submittedName>
        <fullName evidence="1">Nucleoside 2-deoxyribosyltransferase</fullName>
    </submittedName>
</protein>
<evidence type="ECO:0000313" key="2">
    <source>
        <dbReference type="Proteomes" id="UP000242869"/>
    </source>
</evidence>
<dbReference type="PANTHER" id="PTHR15364:SF0">
    <property type="entry name" value="2'-DEOXYNUCLEOSIDE 5'-PHOSPHATE N-HYDROLASE 1"/>
    <property type="match status" value="1"/>
</dbReference>
<sequence length="187" mass="20437">MKKIYLAGPGVFRADCAAWGERLKAACSANGLEGLYPLDGEIPAGLTEVAEKRFWIFANNCALIRQADAVFADLRAFRSTSEPDSGTAFEVGFAHALSKPVWLWLPDCEAGIELRQRVPCRQTPAGWIDADGMNVEDFAAPLNLMLWEAAAGVSYQNEPEAALHEMAQQLLADLTNRPDPTLVSRET</sequence>
<organism evidence="1 2">
    <name type="scientific">Formivibrio citricus</name>
    <dbReference type="NCBI Taxonomy" id="83765"/>
    <lineage>
        <taxon>Bacteria</taxon>
        <taxon>Pseudomonadati</taxon>
        <taxon>Pseudomonadota</taxon>
        <taxon>Betaproteobacteria</taxon>
        <taxon>Neisseriales</taxon>
        <taxon>Chitinibacteraceae</taxon>
        <taxon>Formivibrio</taxon>
    </lineage>
</organism>
<dbReference type="RefSeq" id="WP_091194190.1">
    <property type="nucleotide sequence ID" value="NZ_FOVE01000010.1"/>
</dbReference>
<dbReference type="InterPro" id="IPR007710">
    <property type="entry name" value="Nucleoside_deoxyribTrfase"/>
</dbReference>
<gene>
    <name evidence="1" type="ORF">SAMN05660284_01609</name>
</gene>
<keyword evidence="1" id="KW-0808">Transferase</keyword>
<dbReference type="STRING" id="83765.SAMN05660284_01609"/>
<proteinExistence type="predicted"/>
<reference evidence="2" key="1">
    <citation type="submission" date="2016-10" db="EMBL/GenBank/DDBJ databases">
        <authorList>
            <person name="Varghese N."/>
            <person name="Submissions S."/>
        </authorList>
    </citation>
    <scope>NUCLEOTIDE SEQUENCE [LARGE SCALE GENOMIC DNA]</scope>
    <source>
        <strain evidence="2">DSM 6150</strain>
    </source>
</reference>
<keyword evidence="2" id="KW-1185">Reference proteome</keyword>
<dbReference type="AlphaFoldDB" id="A0A1I4ZFF9"/>
<evidence type="ECO:0000313" key="1">
    <source>
        <dbReference type="EMBL" id="SFN48719.1"/>
    </source>
</evidence>
<dbReference type="GO" id="GO:0009159">
    <property type="term" value="P:deoxyribonucleoside monophosphate catabolic process"/>
    <property type="evidence" value="ECO:0007669"/>
    <property type="project" value="TreeGrafter"/>
</dbReference>